<dbReference type="PANTHER" id="PTHR43639:SF1">
    <property type="entry name" value="SHORT-CHAIN DEHYDROGENASE_REDUCTASE FAMILY PROTEIN"/>
    <property type="match status" value="1"/>
</dbReference>
<proteinExistence type="inferred from homology"/>
<dbReference type="RefSeq" id="WP_241056714.1">
    <property type="nucleotide sequence ID" value="NZ_JAKZBV010000002.1"/>
</dbReference>
<dbReference type="CDD" id="cd05233">
    <property type="entry name" value="SDR_c"/>
    <property type="match status" value="1"/>
</dbReference>
<keyword evidence="4" id="KW-1185">Reference proteome</keyword>
<gene>
    <name evidence="3" type="ORF">L0M17_21730</name>
</gene>
<name>A0ABS9U7H0_9MICC</name>
<accession>A0ABS9U7H0</accession>
<reference evidence="3 4" key="1">
    <citation type="submission" date="2022-03" db="EMBL/GenBank/DDBJ databases">
        <title>Sinomonas sp. isolated from a soil.</title>
        <authorList>
            <person name="Han J."/>
            <person name="Kim D.-U."/>
        </authorList>
    </citation>
    <scope>NUCLEOTIDE SEQUENCE [LARGE SCALE GENOMIC DNA]</scope>
    <source>
        <strain evidence="3 4">5-5</strain>
    </source>
</reference>
<sequence>MTGGSGDIGSHIVRSLRDRGVRVASADIKPKRDSHLDGADGSYRFDEVDLSDSQAVEEWIAAVVQAWGVPTIGVLAAGISGASRLVETKDQEWRGVLASCLDSAFFTARSLITRMVAASVPGRIVTVGSWAAHAPHPHIGSYSVAKAGMRMLMRTLALDHASDGILVNEVAPGIVEAGLSKALLAADEELKDRTLEAIPTGKTLNPEQVTRDVLHLCSPLNVATTGAVLVSDGGLSLASLMNRGHRAQDEGEACE</sequence>
<evidence type="ECO:0000256" key="1">
    <source>
        <dbReference type="ARBA" id="ARBA00006484"/>
    </source>
</evidence>
<dbReference type="InterPro" id="IPR002347">
    <property type="entry name" value="SDR_fam"/>
</dbReference>
<dbReference type="InterPro" id="IPR036291">
    <property type="entry name" value="NAD(P)-bd_dom_sf"/>
</dbReference>
<dbReference type="InterPro" id="IPR020904">
    <property type="entry name" value="Sc_DH/Rdtase_CS"/>
</dbReference>
<comment type="caution">
    <text evidence="3">The sequence shown here is derived from an EMBL/GenBank/DDBJ whole genome shotgun (WGS) entry which is preliminary data.</text>
</comment>
<organism evidence="3 4">
    <name type="scientific">Sinomonas terrae</name>
    <dbReference type="NCBI Taxonomy" id="2908838"/>
    <lineage>
        <taxon>Bacteria</taxon>
        <taxon>Bacillati</taxon>
        <taxon>Actinomycetota</taxon>
        <taxon>Actinomycetes</taxon>
        <taxon>Micrococcales</taxon>
        <taxon>Micrococcaceae</taxon>
        <taxon>Sinomonas</taxon>
    </lineage>
</organism>
<dbReference type="SUPFAM" id="SSF51735">
    <property type="entry name" value="NAD(P)-binding Rossmann-fold domains"/>
    <property type="match status" value="1"/>
</dbReference>
<evidence type="ECO:0000313" key="4">
    <source>
        <dbReference type="Proteomes" id="UP001202922"/>
    </source>
</evidence>
<evidence type="ECO:0000313" key="3">
    <source>
        <dbReference type="EMBL" id="MCH6472545.1"/>
    </source>
</evidence>
<dbReference type="PROSITE" id="PS00061">
    <property type="entry name" value="ADH_SHORT"/>
    <property type="match status" value="1"/>
</dbReference>
<dbReference type="Proteomes" id="UP001202922">
    <property type="component" value="Unassembled WGS sequence"/>
</dbReference>
<dbReference type="EMBL" id="JAKZBV010000002">
    <property type="protein sequence ID" value="MCH6472545.1"/>
    <property type="molecule type" value="Genomic_DNA"/>
</dbReference>
<dbReference type="Gene3D" id="3.40.50.720">
    <property type="entry name" value="NAD(P)-binding Rossmann-like Domain"/>
    <property type="match status" value="1"/>
</dbReference>
<dbReference type="PANTHER" id="PTHR43639">
    <property type="entry name" value="OXIDOREDUCTASE, SHORT-CHAIN DEHYDROGENASE/REDUCTASE FAMILY (AFU_ORTHOLOGUE AFUA_5G02870)"/>
    <property type="match status" value="1"/>
</dbReference>
<dbReference type="Pfam" id="PF13561">
    <property type="entry name" value="adh_short_C2"/>
    <property type="match status" value="1"/>
</dbReference>
<protein>
    <submittedName>
        <fullName evidence="3">SDR family oxidoreductase</fullName>
    </submittedName>
</protein>
<keyword evidence="2" id="KW-0560">Oxidoreductase</keyword>
<comment type="similarity">
    <text evidence="1">Belongs to the short-chain dehydrogenases/reductases (SDR) family.</text>
</comment>
<evidence type="ECO:0000256" key="2">
    <source>
        <dbReference type="ARBA" id="ARBA00023002"/>
    </source>
</evidence>
<dbReference type="PRINTS" id="PR00081">
    <property type="entry name" value="GDHRDH"/>
</dbReference>